<dbReference type="GO" id="GO:0005509">
    <property type="term" value="F:calcium ion binding"/>
    <property type="evidence" value="ECO:0007669"/>
    <property type="project" value="TreeGrafter"/>
</dbReference>
<evidence type="ECO:0000256" key="2">
    <source>
        <dbReference type="SAM" id="MobiDB-lite"/>
    </source>
</evidence>
<dbReference type="InterPro" id="IPR007736">
    <property type="entry name" value="Caleosin-related"/>
</dbReference>
<dbReference type="OrthoDB" id="640742at2759"/>
<dbReference type="Pfam" id="PF05042">
    <property type="entry name" value="Caleosin"/>
    <property type="match status" value="1"/>
</dbReference>
<accession>A0A1C7NN35</accession>
<feature type="region of interest" description="Disordered" evidence="2">
    <location>
        <begin position="453"/>
        <end position="528"/>
    </location>
</feature>
<dbReference type="PANTHER" id="PTHR31495">
    <property type="entry name" value="PEROXYGENASE 3-RELATED"/>
    <property type="match status" value="1"/>
</dbReference>
<feature type="compositionally biased region" description="Polar residues" evidence="2">
    <location>
        <begin position="472"/>
        <end position="481"/>
    </location>
</feature>
<dbReference type="GO" id="GO:0004497">
    <property type="term" value="F:monooxygenase activity"/>
    <property type="evidence" value="ECO:0007669"/>
    <property type="project" value="TreeGrafter"/>
</dbReference>
<sequence length="528" mass="59405">MLIVHSFKGIQRHLKFWDKKDKGYITPIDTISGFMTLGYNMIFSITIGTVIGVFLSLSTQTGWIPDPLCRSNVNRIMSLTKEQTSSGAFDEQGVFIPDQFEQLFQKYAKSDPSGNTITLLEFIQMTKEQEKLNYRPSAWAAGMIELMTAYFFVGHRGTLFKQDVRAAYDGTLFYRLEDTNRYVTQNQSLQGSYLAKPNSMFSIKTFQNRLQPLYDEAQTRSSRMLSYYQFDDWMHHVQQSTLLPRVLRNRQFGVQGVHTPRLVQKKRPMPEELDNLMPEGLTGVATEEQPNEVSISPQNYLSSSFLSKSDMDFYSNNLTLSGVKGSSYSESDSYSPLLISDSVLGVPETVPEEISKASAYDYAPSLTKSVSTSSNDSALQETPLMTGFLRENQDNWLTEGMGLTGVQTEGTKDQSFSETITPPTALDTTEPIESPVLQQQKEEQVTAAGLVTEEQSNDLIEPSITPPPEEQQYVSKPTAPTQERKNNKKVKKNKKNRSGQISPQSNVELSPEQNANTPVHDSWGITQH</sequence>
<dbReference type="PANTHER" id="PTHR31495:SF20">
    <property type="entry name" value="CALEOSIN-RELATED FAMILY PROTEIN"/>
    <property type="match status" value="1"/>
</dbReference>
<organism evidence="3 4">
    <name type="scientific">Choanephora cucurbitarum</name>
    <dbReference type="NCBI Taxonomy" id="101091"/>
    <lineage>
        <taxon>Eukaryota</taxon>
        <taxon>Fungi</taxon>
        <taxon>Fungi incertae sedis</taxon>
        <taxon>Mucoromycota</taxon>
        <taxon>Mucoromycotina</taxon>
        <taxon>Mucoromycetes</taxon>
        <taxon>Mucorales</taxon>
        <taxon>Mucorineae</taxon>
        <taxon>Choanephoraceae</taxon>
        <taxon>Choanephoroideae</taxon>
        <taxon>Choanephora</taxon>
    </lineage>
</organism>
<protein>
    <submittedName>
        <fullName evidence="3">Peroxygenase 1</fullName>
    </submittedName>
</protein>
<dbReference type="InParanoid" id="A0A1C7NN35"/>
<reference evidence="3 4" key="1">
    <citation type="submission" date="2016-03" db="EMBL/GenBank/DDBJ databases">
        <title>Choanephora cucurbitarum.</title>
        <authorList>
            <person name="Min B."/>
            <person name="Park H."/>
            <person name="Park J.-H."/>
            <person name="Shin H.-D."/>
            <person name="Choi I.-G."/>
        </authorList>
    </citation>
    <scope>NUCLEOTIDE SEQUENCE [LARGE SCALE GENOMIC DNA]</scope>
    <source>
        <strain evidence="3 4">KUS-F28377</strain>
    </source>
</reference>
<comment type="caution">
    <text evidence="3">The sequence shown here is derived from an EMBL/GenBank/DDBJ whole genome shotgun (WGS) entry which is preliminary data.</text>
</comment>
<evidence type="ECO:0000256" key="1">
    <source>
        <dbReference type="ARBA" id="ARBA00006765"/>
    </source>
</evidence>
<dbReference type="STRING" id="101091.A0A1C7NN35"/>
<gene>
    <name evidence="3" type="primary">PXG1</name>
    <name evidence="3" type="ORF">A0J61_01444</name>
</gene>
<name>A0A1C7NN35_9FUNG</name>
<dbReference type="AlphaFoldDB" id="A0A1C7NN35"/>
<feature type="compositionally biased region" description="Polar residues" evidence="2">
    <location>
        <begin position="406"/>
        <end position="422"/>
    </location>
</feature>
<feature type="region of interest" description="Disordered" evidence="2">
    <location>
        <begin position="406"/>
        <end position="432"/>
    </location>
</feature>
<evidence type="ECO:0000313" key="4">
    <source>
        <dbReference type="Proteomes" id="UP000093000"/>
    </source>
</evidence>
<keyword evidence="4" id="KW-1185">Reference proteome</keyword>
<comment type="similarity">
    <text evidence="1">Belongs to the caleosin family.</text>
</comment>
<feature type="compositionally biased region" description="Basic residues" evidence="2">
    <location>
        <begin position="486"/>
        <end position="497"/>
    </location>
</feature>
<evidence type="ECO:0000313" key="3">
    <source>
        <dbReference type="EMBL" id="OBZ90507.1"/>
    </source>
</evidence>
<feature type="compositionally biased region" description="Polar residues" evidence="2">
    <location>
        <begin position="498"/>
        <end position="528"/>
    </location>
</feature>
<dbReference type="EMBL" id="LUGH01000046">
    <property type="protein sequence ID" value="OBZ90507.1"/>
    <property type="molecule type" value="Genomic_DNA"/>
</dbReference>
<proteinExistence type="inferred from homology"/>
<dbReference type="Proteomes" id="UP000093000">
    <property type="component" value="Unassembled WGS sequence"/>
</dbReference>